<reference evidence="2" key="2">
    <citation type="submission" date="2019-11" db="EMBL/GenBank/DDBJ databases">
        <title>Improved Assembly of Tolypothrix boutellei genome.</title>
        <authorList>
            <person name="Sarangi A.N."/>
            <person name="Mukherjee M."/>
            <person name="Ghosh S."/>
            <person name="Singh D."/>
            <person name="Das A."/>
            <person name="Kant S."/>
            <person name="Prusty A."/>
            <person name="Tripathy S."/>
        </authorList>
    </citation>
    <scope>NUCLEOTIDE SEQUENCE</scope>
    <source>
        <strain evidence="2">VB521301</strain>
    </source>
</reference>
<evidence type="ECO:0000313" key="3">
    <source>
        <dbReference type="EMBL" id="KIE12384.1"/>
    </source>
</evidence>
<dbReference type="AlphaFoldDB" id="A0A0C1R4B1"/>
<reference evidence="3" key="1">
    <citation type="journal article" date="2015" name="Genome Announc.">
        <title>Draft Genome Sequence of Tolypothrix boutellei Strain VB521301.</title>
        <authorList>
            <person name="Chandrababunaidu M.M."/>
            <person name="Singh D."/>
            <person name="Sen D."/>
            <person name="Bhan S."/>
            <person name="Das S."/>
            <person name="Gupta A."/>
            <person name="Adhikary S.P."/>
            <person name="Tripathy S."/>
        </authorList>
    </citation>
    <scope>NUCLEOTIDE SEQUENCE</scope>
    <source>
        <strain evidence="3">VB521301</strain>
    </source>
</reference>
<dbReference type="PANTHER" id="PTHR43792">
    <property type="entry name" value="GNAT FAMILY, PUTATIVE (AFU_ORTHOLOGUE AFUA_3G00765)-RELATED-RELATED"/>
    <property type="match status" value="1"/>
</dbReference>
<keyword evidence="4" id="KW-1185">Reference proteome</keyword>
<dbReference type="GO" id="GO:0016747">
    <property type="term" value="F:acyltransferase activity, transferring groups other than amino-acyl groups"/>
    <property type="evidence" value="ECO:0007669"/>
    <property type="project" value="InterPro"/>
</dbReference>
<dbReference type="RefSeq" id="WP_038077783.1">
    <property type="nucleotide sequence ID" value="NZ_JHEG04000001.1"/>
</dbReference>
<evidence type="ECO:0000313" key="2">
    <source>
        <dbReference type="EMBL" id="KAF3890282.1"/>
    </source>
</evidence>
<dbReference type="PROSITE" id="PS51186">
    <property type="entry name" value="GNAT"/>
    <property type="match status" value="1"/>
</dbReference>
<sequence>METVTKRLIIRRMAVADLLDFLAYQTHPEVLRYMPVEPLTEEQAMGLLSRQAVVEIDDEGGYIMFAIYLIDDAKVIGEVGINLFPKAQSKGEIGWSLHPNYQGFGYATEAALVLLNYGFTHRHLHRITSICDTRNTASFRLMERLGMRREGHLKQSHFMKGSWQDEYIYAILHDEWVALHRVTDNE</sequence>
<evidence type="ECO:0000259" key="1">
    <source>
        <dbReference type="PROSITE" id="PS51186"/>
    </source>
</evidence>
<dbReference type="STRING" id="1479485.DA73_0212680"/>
<dbReference type="Proteomes" id="UP000029738">
    <property type="component" value="Unassembled WGS sequence"/>
</dbReference>
<accession>A0A0C1R4B1</accession>
<dbReference type="EMBL" id="JHEG02000037">
    <property type="protein sequence ID" value="KIE12384.1"/>
    <property type="molecule type" value="Genomic_DNA"/>
</dbReference>
<gene>
    <name evidence="3" type="ORF">DA73_0212680</name>
    <name evidence="2" type="ORF">DA73_0400036165</name>
</gene>
<dbReference type="InterPro" id="IPR000182">
    <property type="entry name" value="GNAT_dom"/>
</dbReference>
<protein>
    <submittedName>
        <fullName evidence="2">GNAT family N-acetyltransferase</fullName>
    </submittedName>
</protein>
<dbReference type="Gene3D" id="3.40.630.30">
    <property type="match status" value="1"/>
</dbReference>
<dbReference type="PANTHER" id="PTHR43792:SF1">
    <property type="entry name" value="N-ACETYLTRANSFERASE DOMAIN-CONTAINING PROTEIN"/>
    <property type="match status" value="1"/>
</dbReference>
<dbReference type="InterPro" id="IPR016181">
    <property type="entry name" value="Acyl_CoA_acyltransferase"/>
</dbReference>
<organism evidence="3">
    <name type="scientific">Tolypothrix bouteillei VB521301</name>
    <dbReference type="NCBI Taxonomy" id="1479485"/>
    <lineage>
        <taxon>Bacteria</taxon>
        <taxon>Bacillati</taxon>
        <taxon>Cyanobacteriota</taxon>
        <taxon>Cyanophyceae</taxon>
        <taxon>Nostocales</taxon>
        <taxon>Tolypothrichaceae</taxon>
        <taxon>Tolypothrix</taxon>
    </lineage>
</organism>
<dbReference type="InterPro" id="IPR051531">
    <property type="entry name" value="N-acetyltransferase"/>
</dbReference>
<proteinExistence type="predicted"/>
<evidence type="ECO:0000313" key="4">
    <source>
        <dbReference type="Proteomes" id="UP000029738"/>
    </source>
</evidence>
<feature type="domain" description="N-acetyltransferase" evidence="1">
    <location>
        <begin position="8"/>
        <end position="174"/>
    </location>
</feature>
<dbReference type="EMBL" id="JHEG04000001">
    <property type="protein sequence ID" value="KAF3890282.1"/>
    <property type="molecule type" value="Genomic_DNA"/>
</dbReference>
<dbReference type="OrthoDB" id="9785602at2"/>
<dbReference type="SUPFAM" id="SSF55729">
    <property type="entry name" value="Acyl-CoA N-acyltransferases (Nat)"/>
    <property type="match status" value="1"/>
</dbReference>
<name>A0A0C1R4B1_9CYAN</name>
<dbReference type="Pfam" id="PF13302">
    <property type="entry name" value="Acetyltransf_3"/>
    <property type="match status" value="1"/>
</dbReference>
<comment type="caution">
    <text evidence="3">The sequence shown here is derived from an EMBL/GenBank/DDBJ whole genome shotgun (WGS) entry which is preliminary data.</text>
</comment>